<proteinExistence type="predicted"/>
<dbReference type="InterPro" id="IPR027417">
    <property type="entry name" value="P-loop_NTPase"/>
</dbReference>
<keyword evidence="3" id="KW-1185">Reference proteome</keyword>
<dbReference type="AlphaFoldDB" id="A0A1M4XB64"/>
<dbReference type="Gene3D" id="3.40.50.300">
    <property type="entry name" value="P-loop containing nucleotide triphosphate hydrolases"/>
    <property type="match status" value="1"/>
</dbReference>
<dbReference type="RefSeq" id="WP_073163700.1">
    <property type="nucleotide sequence ID" value="NZ_FQUW01000011.1"/>
</dbReference>
<name>A0A1M4XB64_9FIRM</name>
<dbReference type="InterPro" id="IPR014001">
    <property type="entry name" value="Helicase_ATP-bd"/>
</dbReference>
<dbReference type="SUPFAM" id="SSF52540">
    <property type="entry name" value="P-loop containing nucleoside triphosphate hydrolases"/>
    <property type="match status" value="1"/>
</dbReference>
<sequence>MAARKQTKKKEAPSLKFYKKLVLNQYMLKLFGVDSFEELAEEMKQVEDEGYDESNSTYYCRVLIDKFAGKCAIPPGKLLQYDDNIVRHTMRISGKRQQPIRWKYFQYLSLLFSEIYLDRYFADSEKLREELNDYIRIFNSNKGTADKIDEYKPSDLNKIAFWNATGSGKTLIMHVNILQYMHYLKAYGREKEINRIILLTPNEGLSRQHLRELELSGLPAELFDKNRGGLLVSSDRKIEIIDIHKLKDEAKEKTVAVESFERNNLVLVDEGHRGSSGKDWKQKRDTLCEQGFSFEYSATFGQAVKNDPKLTQEYAKCIIFDYSYRYFHGDGYGKDYNILNLADDSDKDRRELYLTACLMVFYQQLKIYEENRKTLAPFLIEKPLLVFVGGTVNAVRTENKKNVSDVVDILLFFADFIKNEGNKTVDNIARLLSGNPGLLDSKNREIFRDSFFYIKGKGMSADIVYMDMLKLIFNGAVPGAGLHIESLKGTDGEIGLRVGDAEDYFGCINVGDDSKLIKLCEDNGLNTGVDFQIDSGKIFKLNWGNQLVEQRKFSF</sequence>
<reference evidence="3" key="1">
    <citation type="submission" date="2016-11" db="EMBL/GenBank/DDBJ databases">
        <authorList>
            <person name="Varghese N."/>
            <person name="Submissions S."/>
        </authorList>
    </citation>
    <scope>NUCLEOTIDE SEQUENCE [LARGE SCALE GENOMIC DNA]</scope>
    <source>
        <strain evidence="3">DSM 11792</strain>
    </source>
</reference>
<dbReference type="PROSITE" id="PS51192">
    <property type="entry name" value="HELICASE_ATP_BIND_1"/>
    <property type="match status" value="1"/>
</dbReference>
<accession>A0A1M4XB64</accession>
<feature type="domain" description="Helicase ATP-binding" evidence="1">
    <location>
        <begin position="150"/>
        <end position="318"/>
    </location>
</feature>
<organism evidence="2 3">
    <name type="scientific">Desulfofundulus australicus DSM 11792</name>
    <dbReference type="NCBI Taxonomy" id="1121425"/>
    <lineage>
        <taxon>Bacteria</taxon>
        <taxon>Bacillati</taxon>
        <taxon>Bacillota</taxon>
        <taxon>Clostridia</taxon>
        <taxon>Eubacteriales</taxon>
        <taxon>Peptococcaceae</taxon>
        <taxon>Desulfofundulus</taxon>
    </lineage>
</organism>
<evidence type="ECO:0000313" key="2">
    <source>
        <dbReference type="EMBL" id="SHE90576.1"/>
    </source>
</evidence>
<evidence type="ECO:0000259" key="1">
    <source>
        <dbReference type="PROSITE" id="PS51192"/>
    </source>
</evidence>
<dbReference type="InterPro" id="IPR006935">
    <property type="entry name" value="Helicase/UvrB_N"/>
</dbReference>
<gene>
    <name evidence="2" type="ORF">SAMN02745218_01023</name>
</gene>
<dbReference type="GO" id="GO:0005524">
    <property type="term" value="F:ATP binding"/>
    <property type="evidence" value="ECO:0007669"/>
    <property type="project" value="InterPro"/>
</dbReference>
<dbReference type="Pfam" id="PF04851">
    <property type="entry name" value="ResIII"/>
    <property type="match status" value="1"/>
</dbReference>
<protein>
    <submittedName>
        <fullName evidence="2">Type III restriction enzyme, res subunit</fullName>
    </submittedName>
</protein>
<dbReference type="EMBL" id="FQUW01000011">
    <property type="protein sequence ID" value="SHE90576.1"/>
    <property type="molecule type" value="Genomic_DNA"/>
</dbReference>
<dbReference type="OrthoDB" id="9804145at2"/>
<dbReference type="GO" id="GO:0003677">
    <property type="term" value="F:DNA binding"/>
    <property type="evidence" value="ECO:0007669"/>
    <property type="project" value="InterPro"/>
</dbReference>
<dbReference type="Proteomes" id="UP000184196">
    <property type="component" value="Unassembled WGS sequence"/>
</dbReference>
<dbReference type="GO" id="GO:0016787">
    <property type="term" value="F:hydrolase activity"/>
    <property type="evidence" value="ECO:0007669"/>
    <property type="project" value="InterPro"/>
</dbReference>
<evidence type="ECO:0000313" key="3">
    <source>
        <dbReference type="Proteomes" id="UP000184196"/>
    </source>
</evidence>